<reference evidence="12 13" key="1">
    <citation type="journal article" date="2008" name="Nature">
        <title>The Phaeodactylum genome reveals the evolutionary history of diatom genomes.</title>
        <authorList>
            <person name="Bowler C."/>
            <person name="Allen A.E."/>
            <person name="Badger J.H."/>
            <person name="Grimwood J."/>
            <person name="Jabbari K."/>
            <person name="Kuo A."/>
            <person name="Maheswari U."/>
            <person name="Martens C."/>
            <person name="Maumus F."/>
            <person name="Otillar R.P."/>
            <person name="Rayko E."/>
            <person name="Salamov A."/>
            <person name="Vandepoele K."/>
            <person name="Beszteri B."/>
            <person name="Gruber A."/>
            <person name="Heijde M."/>
            <person name="Katinka M."/>
            <person name="Mock T."/>
            <person name="Valentin K."/>
            <person name="Verret F."/>
            <person name="Berges J.A."/>
            <person name="Brownlee C."/>
            <person name="Cadoret J.P."/>
            <person name="Chiovitti A."/>
            <person name="Choi C.J."/>
            <person name="Coesel S."/>
            <person name="De Martino A."/>
            <person name="Detter J.C."/>
            <person name="Durkin C."/>
            <person name="Falciatore A."/>
            <person name="Fournet J."/>
            <person name="Haruta M."/>
            <person name="Huysman M.J."/>
            <person name="Jenkins B.D."/>
            <person name="Jiroutova K."/>
            <person name="Jorgensen R.E."/>
            <person name="Joubert Y."/>
            <person name="Kaplan A."/>
            <person name="Kroger N."/>
            <person name="Kroth P.G."/>
            <person name="La Roche J."/>
            <person name="Lindquist E."/>
            <person name="Lommer M."/>
            <person name="Martin-Jezequel V."/>
            <person name="Lopez P.J."/>
            <person name="Lucas S."/>
            <person name="Mangogna M."/>
            <person name="McGinnis K."/>
            <person name="Medlin L.K."/>
            <person name="Montsant A."/>
            <person name="Oudot-Le Secq M.P."/>
            <person name="Napoli C."/>
            <person name="Obornik M."/>
            <person name="Parker M.S."/>
            <person name="Petit J.L."/>
            <person name="Porcel B.M."/>
            <person name="Poulsen N."/>
            <person name="Robison M."/>
            <person name="Rychlewski L."/>
            <person name="Rynearson T.A."/>
            <person name="Schmutz J."/>
            <person name="Shapiro H."/>
            <person name="Siaut M."/>
            <person name="Stanley M."/>
            <person name="Sussman M.R."/>
            <person name="Taylor A.R."/>
            <person name="Vardi A."/>
            <person name="von Dassow P."/>
            <person name="Vyverman W."/>
            <person name="Willis A."/>
            <person name="Wyrwicz L.S."/>
            <person name="Rokhsar D.S."/>
            <person name="Weissenbach J."/>
            <person name="Armbrust E.V."/>
            <person name="Green B.R."/>
            <person name="Van de Peer Y."/>
            <person name="Grigoriev I.V."/>
        </authorList>
    </citation>
    <scope>NUCLEOTIDE SEQUENCE [LARGE SCALE GENOMIC DNA]</scope>
    <source>
        <strain evidence="12 13">CCAP 1055/1</strain>
    </source>
</reference>
<dbReference type="Gene3D" id="3.30.420.10">
    <property type="entry name" value="Ribonuclease H-like superfamily/Ribonuclease H"/>
    <property type="match status" value="1"/>
</dbReference>
<dbReference type="GO" id="GO:0006310">
    <property type="term" value="P:DNA recombination"/>
    <property type="evidence" value="ECO:0007669"/>
    <property type="project" value="UniProtKB-KW"/>
</dbReference>
<evidence type="ECO:0000256" key="10">
    <source>
        <dbReference type="SAM" id="MobiDB-lite"/>
    </source>
</evidence>
<evidence type="ECO:0000256" key="4">
    <source>
        <dbReference type="ARBA" id="ARBA00022801"/>
    </source>
</evidence>
<dbReference type="InterPro" id="IPR039537">
    <property type="entry name" value="Retrotran_Ty1/copia-like"/>
</dbReference>
<keyword evidence="13" id="KW-1185">Reference proteome</keyword>
<evidence type="ECO:0000256" key="1">
    <source>
        <dbReference type="ARBA" id="ARBA00022722"/>
    </source>
</evidence>
<dbReference type="PaxDb" id="2850-Phatrdraft1240"/>
<dbReference type="GO" id="GO:0004519">
    <property type="term" value="F:endonuclease activity"/>
    <property type="evidence" value="ECO:0007669"/>
    <property type="project" value="UniProtKB-KW"/>
</dbReference>
<keyword evidence="7" id="KW-0695">RNA-directed DNA polymerase</keyword>
<feature type="compositionally biased region" description="Basic residues" evidence="10">
    <location>
        <begin position="786"/>
        <end position="796"/>
    </location>
</feature>
<dbReference type="GeneID" id="7205127"/>
<dbReference type="PANTHER" id="PTHR42648:SF11">
    <property type="entry name" value="TRANSPOSON TY4-P GAG-POL POLYPROTEIN"/>
    <property type="match status" value="1"/>
</dbReference>
<feature type="domain" description="Integrase catalytic" evidence="11">
    <location>
        <begin position="398"/>
        <end position="579"/>
    </location>
</feature>
<reference evidence="13" key="2">
    <citation type="submission" date="2008-08" db="EMBL/GenBank/DDBJ databases">
        <authorList>
            <consortium name="Diatom Consortium"/>
            <person name="Grigoriev I."/>
            <person name="Grimwood J."/>
            <person name="Kuo A."/>
            <person name="Otillar R.P."/>
            <person name="Salamov A."/>
            <person name="Detter J.C."/>
            <person name="Lindquist E."/>
            <person name="Shapiro H."/>
            <person name="Lucas S."/>
            <person name="Glavina del Rio T."/>
            <person name="Pitluck S."/>
            <person name="Rokhsar D."/>
            <person name="Bowler C."/>
        </authorList>
    </citation>
    <scope>GENOME REANNOTATION</scope>
    <source>
        <strain evidence="13">CCAP 1055/1</strain>
    </source>
</reference>
<feature type="region of interest" description="Disordered" evidence="10">
    <location>
        <begin position="691"/>
        <end position="796"/>
    </location>
</feature>
<dbReference type="InterPro" id="IPR036397">
    <property type="entry name" value="RNaseH_sf"/>
</dbReference>
<proteinExistence type="predicted"/>
<dbReference type="OrthoDB" id="47219at2759"/>
<protein>
    <recommendedName>
        <fullName evidence="11">Integrase catalytic domain-containing protein</fullName>
    </recommendedName>
</protein>
<dbReference type="STRING" id="556484.B7S3U3"/>
<evidence type="ECO:0000256" key="9">
    <source>
        <dbReference type="ARBA" id="ARBA00023172"/>
    </source>
</evidence>
<keyword evidence="1" id="KW-0540">Nuclease</keyword>
<feature type="compositionally biased region" description="Polar residues" evidence="10">
    <location>
        <begin position="89"/>
        <end position="98"/>
    </location>
</feature>
<dbReference type="Proteomes" id="UP000000759">
    <property type="component" value="Unassembled WGS sequence"/>
</dbReference>
<evidence type="ECO:0000256" key="5">
    <source>
        <dbReference type="ARBA" id="ARBA00022842"/>
    </source>
</evidence>
<dbReference type="KEGG" id="pti:PHATRDRAFT_bd1240"/>
<feature type="compositionally biased region" description="Low complexity" evidence="10">
    <location>
        <begin position="761"/>
        <end position="772"/>
    </location>
</feature>
<dbReference type="InterPro" id="IPR001584">
    <property type="entry name" value="Integrase_cat-core"/>
</dbReference>
<dbReference type="AlphaFoldDB" id="B7S3U3"/>
<sequence length="796" mass="89335">MWTMWFVGVWTSGMYDPLSFQLRRRIFGWLLEWLASALDAEDELPRKPPERRKNKPPRIPKPTPAQRKHAGQKQKEWQRRLDAAPMTPHPTSVTGNGNREVSVLQKLLTSVPHFCHPGTTGHMLQAHTSLMPEPAAWSFSCGSSELAPATGVNVMSLHVQAVMSEIADVFPILIDSGASICITHMASDFVTPIVAPSQPQIIGGLAHGLPIEGRGYVDWTFLMDEGTFRVFRILVCYVPKANRRLLSPQAVDQQGRDPVRFLIDGKIGILQCKRGTGQVTSSLDPRTNLPFYSCINGSELTRRQIELNSCITEESNQNLSESQKELIKWHFRLGHLNFTAVQHLLRAGHLGKTRLQSSAANCAHPKCASCQYGKARQRATPSEIKKLVKEKEGALKKGDIFPGQKVSIDHFKCSAKGRLYESKGKTPDDLMYTGGCIFVDHCSGYIHVEHQVLLTAGETIAAKHRYERLMLQMGVTVTSYQSDNGTFGSAAYTKEIMDRYQDISYSGVGAHHHNGVAERAIGTIMSMARTMMLHAAVRWPDVADSTNWPMAVDYAVYIYNHVPNALSGLSPIELATRVAQHQTDFSNLHVWGSPSYVLDPKLQDGRKIPKWKPRSRRAIFVGLSRKYAASIPLVINCQTLAVSAQFHVVFDDWFTTVSSSDADDNVPAWWADLFENRFRYIFDADDPTTIDETWLDDDERDHQRHEKKRLQIRPPPPITRDAVAKPTPPAGDTLPETDVRIQPSLDEHPLVPPIVTPPEQPVETETQTEPTWPSVPPPRRTVPTRLRWKSGSRIYR</sequence>
<gene>
    <name evidence="12" type="ORF">PHATRDRAFT_bd1240</name>
</gene>
<dbReference type="EMBL" id="DS999273">
    <property type="protein sequence ID" value="EEC42780.1"/>
    <property type="molecule type" value="Genomic_DNA"/>
</dbReference>
<dbReference type="eggNOG" id="KOG0017">
    <property type="taxonomic scope" value="Eukaryota"/>
</dbReference>
<keyword evidence="9" id="KW-0233">DNA recombination</keyword>
<dbReference type="InterPro" id="IPR012337">
    <property type="entry name" value="RNaseH-like_sf"/>
</dbReference>
<dbReference type="Pfam" id="PF13976">
    <property type="entry name" value="gag_pre-integrs"/>
    <property type="match status" value="1"/>
</dbReference>
<feature type="region of interest" description="Disordered" evidence="10">
    <location>
        <begin position="42"/>
        <end position="98"/>
    </location>
</feature>
<keyword evidence="6" id="KW-0229">DNA integration</keyword>
<keyword evidence="4" id="KW-0378">Hydrolase</keyword>
<keyword evidence="3" id="KW-0255">Endonuclease</keyword>
<feature type="compositionally biased region" description="Pro residues" evidence="10">
    <location>
        <begin position="750"/>
        <end position="760"/>
    </location>
</feature>
<evidence type="ECO:0000256" key="2">
    <source>
        <dbReference type="ARBA" id="ARBA00022723"/>
    </source>
</evidence>
<evidence type="ECO:0000256" key="8">
    <source>
        <dbReference type="ARBA" id="ARBA00022932"/>
    </source>
</evidence>
<keyword evidence="2" id="KW-0479">Metal-binding</keyword>
<dbReference type="InterPro" id="IPR025724">
    <property type="entry name" value="GAG-pre-integrase_dom"/>
</dbReference>
<dbReference type="GO" id="GO:0046872">
    <property type="term" value="F:metal ion binding"/>
    <property type="evidence" value="ECO:0007669"/>
    <property type="project" value="UniProtKB-KW"/>
</dbReference>
<dbReference type="GO" id="GO:0016787">
    <property type="term" value="F:hydrolase activity"/>
    <property type="evidence" value="ECO:0007669"/>
    <property type="project" value="UniProtKB-KW"/>
</dbReference>
<feature type="compositionally biased region" description="Basic and acidic residues" evidence="10">
    <location>
        <begin position="73"/>
        <end position="82"/>
    </location>
</feature>
<dbReference type="SUPFAM" id="SSF53098">
    <property type="entry name" value="Ribonuclease H-like"/>
    <property type="match status" value="1"/>
</dbReference>
<evidence type="ECO:0000313" key="12">
    <source>
        <dbReference type="EMBL" id="EEC42780.1"/>
    </source>
</evidence>
<feature type="compositionally biased region" description="Basic residues" evidence="10">
    <location>
        <begin position="49"/>
        <end position="58"/>
    </location>
</feature>
<evidence type="ECO:0000256" key="7">
    <source>
        <dbReference type="ARBA" id="ARBA00022918"/>
    </source>
</evidence>
<dbReference type="GO" id="GO:0003676">
    <property type="term" value="F:nucleic acid binding"/>
    <property type="evidence" value="ECO:0007669"/>
    <property type="project" value="InterPro"/>
</dbReference>
<dbReference type="PROSITE" id="PS50994">
    <property type="entry name" value="INTEGRASE"/>
    <property type="match status" value="1"/>
</dbReference>
<dbReference type="RefSeq" id="XP_002176233.1">
    <property type="nucleotide sequence ID" value="XM_002176197.1"/>
</dbReference>
<evidence type="ECO:0000313" key="13">
    <source>
        <dbReference type="Proteomes" id="UP000000759"/>
    </source>
</evidence>
<dbReference type="GO" id="GO:0003964">
    <property type="term" value="F:RNA-directed DNA polymerase activity"/>
    <property type="evidence" value="ECO:0007669"/>
    <property type="project" value="UniProtKB-KW"/>
</dbReference>
<keyword evidence="8" id="KW-0808">Transferase</keyword>
<keyword evidence="8" id="KW-0548">Nucleotidyltransferase</keyword>
<dbReference type="GO" id="GO:0003887">
    <property type="term" value="F:DNA-directed DNA polymerase activity"/>
    <property type="evidence" value="ECO:0007669"/>
    <property type="project" value="UniProtKB-KW"/>
</dbReference>
<keyword evidence="5" id="KW-0460">Magnesium</keyword>
<name>B7S3U3_PHATC</name>
<accession>B7S3U3</accession>
<evidence type="ECO:0000256" key="3">
    <source>
        <dbReference type="ARBA" id="ARBA00022759"/>
    </source>
</evidence>
<dbReference type="PANTHER" id="PTHR42648">
    <property type="entry name" value="TRANSPOSASE, PUTATIVE-RELATED"/>
    <property type="match status" value="1"/>
</dbReference>
<organism evidence="12 13">
    <name type="scientific">Phaeodactylum tricornutum (strain CCAP 1055/1)</name>
    <dbReference type="NCBI Taxonomy" id="556484"/>
    <lineage>
        <taxon>Eukaryota</taxon>
        <taxon>Sar</taxon>
        <taxon>Stramenopiles</taxon>
        <taxon>Ochrophyta</taxon>
        <taxon>Bacillariophyta</taxon>
        <taxon>Bacillariophyceae</taxon>
        <taxon>Bacillariophycidae</taxon>
        <taxon>Naviculales</taxon>
        <taxon>Phaeodactylaceae</taxon>
        <taxon>Phaeodactylum</taxon>
    </lineage>
</organism>
<keyword evidence="8" id="KW-0239">DNA-directed DNA polymerase</keyword>
<dbReference type="GO" id="GO:0015074">
    <property type="term" value="P:DNA integration"/>
    <property type="evidence" value="ECO:0007669"/>
    <property type="project" value="UniProtKB-KW"/>
</dbReference>
<dbReference type="InParanoid" id="B7S3U3"/>
<evidence type="ECO:0000256" key="6">
    <source>
        <dbReference type="ARBA" id="ARBA00022908"/>
    </source>
</evidence>
<dbReference type="HOGENOM" id="CLU_347987_0_0_1"/>
<evidence type="ECO:0000259" key="11">
    <source>
        <dbReference type="PROSITE" id="PS50994"/>
    </source>
</evidence>